<dbReference type="EMBL" id="RCZI01000003">
    <property type="protein sequence ID" value="TPG27422.1"/>
    <property type="molecule type" value="Genomic_DNA"/>
</dbReference>
<dbReference type="GO" id="GO:1901170">
    <property type="term" value="P:naphthalene catabolic process"/>
    <property type="evidence" value="ECO:0007669"/>
    <property type="project" value="InterPro"/>
</dbReference>
<dbReference type="CDD" id="cd03022">
    <property type="entry name" value="DsbA_HCCA_Iso"/>
    <property type="match status" value="1"/>
</dbReference>
<dbReference type="GO" id="GO:0004364">
    <property type="term" value="F:glutathione transferase activity"/>
    <property type="evidence" value="ECO:0007669"/>
    <property type="project" value="TreeGrafter"/>
</dbReference>
<dbReference type="GO" id="GO:0006749">
    <property type="term" value="P:glutathione metabolic process"/>
    <property type="evidence" value="ECO:0007669"/>
    <property type="project" value="TreeGrafter"/>
</dbReference>
<dbReference type="EC" id="5.99.1.4" evidence="1"/>
<feature type="domain" description="DSBA-like thioredoxin" evidence="3">
    <location>
        <begin position="5"/>
        <end position="201"/>
    </location>
</feature>
<dbReference type="PIRSF" id="PIRSF006386">
    <property type="entry name" value="HCCAis_GSTk"/>
    <property type="match status" value="1"/>
</dbReference>
<dbReference type="PANTHER" id="PTHR42943">
    <property type="entry name" value="GLUTATHIONE S-TRANSFERASE KAPPA"/>
    <property type="match status" value="1"/>
</dbReference>
<keyword evidence="1 4" id="KW-0413">Isomerase</keyword>
<dbReference type="InterPro" id="IPR044087">
    <property type="entry name" value="NahD-like"/>
</dbReference>
<dbReference type="InterPro" id="IPR051924">
    <property type="entry name" value="GST_Kappa/NadH"/>
</dbReference>
<dbReference type="InterPro" id="IPR001853">
    <property type="entry name" value="DSBA-like_thioredoxin_dom"/>
</dbReference>
<dbReference type="SUPFAM" id="SSF52833">
    <property type="entry name" value="Thioredoxin-like"/>
    <property type="match status" value="1"/>
</dbReference>
<name>A0A502DT12_9BURK</name>
<evidence type="ECO:0000313" key="5">
    <source>
        <dbReference type="Proteomes" id="UP000319212"/>
    </source>
</evidence>
<dbReference type="GO" id="GO:0004602">
    <property type="term" value="F:glutathione peroxidase activity"/>
    <property type="evidence" value="ECO:0007669"/>
    <property type="project" value="TreeGrafter"/>
</dbReference>
<dbReference type="Gene3D" id="3.40.30.10">
    <property type="entry name" value="Glutaredoxin"/>
    <property type="match status" value="1"/>
</dbReference>
<evidence type="ECO:0000256" key="2">
    <source>
        <dbReference type="PIRSR" id="PIRSR006386-1"/>
    </source>
</evidence>
<organism evidence="4 5">
    <name type="scientific">Variovorax guangxiensis</name>
    <dbReference type="NCBI Taxonomy" id="1775474"/>
    <lineage>
        <taxon>Bacteria</taxon>
        <taxon>Pseudomonadati</taxon>
        <taxon>Pseudomonadota</taxon>
        <taxon>Betaproteobacteria</taxon>
        <taxon>Burkholderiales</taxon>
        <taxon>Comamonadaceae</taxon>
        <taxon>Variovorax</taxon>
    </lineage>
</organism>
<dbReference type="RefSeq" id="WP_140841963.1">
    <property type="nucleotide sequence ID" value="NZ_RCZI01000003.1"/>
</dbReference>
<dbReference type="GO" id="GO:0018845">
    <property type="term" value="F:2-hydroxychromene-2-carboxylate isomerase activity"/>
    <property type="evidence" value="ECO:0007669"/>
    <property type="project" value="UniProtKB-UniRule"/>
</dbReference>
<proteinExistence type="inferred from homology"/>
<dbReference type="OrthoDB" id="8560325at2"/>
<dbReference type="Pfam" id="PF01323">
    <property type="entry name" value="DSBA"/>
    <property type="match status" value="1"/>
</dbReference>
<dbReference type="Proteomes" id="UP000319212">
    <property type="component" value="Unassembled WGS sequence"/>
</dbReference>
<dbReference type="InterPro" id="IPR014440">
    <property type="entry name" value="HCCAis_GSTk"/>
</dbReference>
<accession>A0A502DT12</accession>
<feature type="active site" description="Nucleophile" evidence="2">
    <location>
        <position position="13"/>
    </location>
</feature>
<sequence>MKHKLDFYFDCSSPYTYLAFERVQPLAAEFGVDIVWKPILVGGIFNAVNPGVEFFKTMGRRPQRKTDYMVKDMADWAALTNVEIHFPPAGHPVNSVKAMRACIVLEPYGKLVSFARATFRAYFGRQELISEDAVLARLCEEIDVDPKWLLEQIALPGVKAALRANVDEAIARGAFGSPTMYLDGSDMYFGQDRLPLLREKLRGKRSSSGSLTSR</sequence>
<evidence type="ECO:0000256" key="1">
    <source>
        <dbReference type="PIRNR" id="PIRNR006386"/>
    </source>
</evidence>
<dbReference type="InterPro" id="IPR036249">
    <property type="entry name" value="Thioredoxin-like_sf"/>
</dbReference>
<protein>
    <recommendedName>
        <fullName evidence="1">2-hydroxychromene-2-carboxylate isomerase</fullName>
        <ecNumber evidence="1">5.99.1.4</ecNumber>
    </recommendedName>
</protein>
<evidence type="ECO:0000259" key="3">
    <source>
        <dbReference type="Pfam" id="PF01323"/>
    </source>
</evidence>
<dbReference type="AlphaFoldDB" id="A0A502DT12"/>
<comment type="similarity">
    <text evidence="1">Belongs to the GST superfamily. NadH family.</text>
</comment>
<comment type="catalytic activity">
    <reaction evidence="1">
        <text>2-hydroxychromene-2-carboxylate = (3E)-4-(2-hydroxyphenyl)-2-oxobut-3-enoate</text>
        <dbReference type="Rhea" id="RHEA:27401"/>
        <dbReference type="ChEBI" id="CHEBI:59350"/>
        <dbReference type="ChEBI" id="CHEBI:59353"/>
        <dbReference type="EC" id="5.99.1.4"/>
    </reaction>
</comment>
<comment type="caution">
    <text evidence="4">The sequence shown here is derived from an EMBL/GenBank/DDBJ whole genome shotgun (WGS) entry which is preliminary data.</text>
</comment>
<gene>
    <name evidence="4" type="ORF">EAH82_11575</name>
</gene>
<dbReference type="PANTHER" id="PTHR42943:SF2">
    <property type="entry name" value="GLUTATHIONE S-TRANSFERASE KAPPA 1"/>
    <property type="match status" value="1"/>
</dbReference>
<evidence type="ECO:0000313" key="4">
    <source>
        <dbReference type="EMBL" id="TPG27422.1"/>
    </source>
</evidence>
<reference evidence="4 5" key="1">
    <citation type="journal article" date="2019" name="Environ. Microbiol.">
        <title>Species interactions and distinct microbial communities in high Arctic permafrost affected cryosols are associated with the CH4 and CO2 gas fluxes.</title>
        <authorList>
            <person name="Altshuler I."/>
            <person name="Hamel J."/>
            <person name="Turney S."/>
            <person name="Magnuson E."/>
            <person name="Levesque R."/>
            <person name="Greer C."/>
            <person name="Whyte L.G."/>
        </authorList>
    </citation>
    <scope>NUCLEOTIDE SEQUENCE [LARGE SCALE GENOMIC DNA]</scope>
    <source>
        <strain evidence="4 5">S06.C</strain>
    </source>
</reference>